<dbReference type="Proteomes" id="UP000294850">
    <property type="component" value="Unassembled WGS sequence"/>
</dbReference>
<dbReference type="RefSeq" id="WP_131956055.1">
    <property type="nucleotide sequence ID" value="NZ_SMFL01000001.1"/>
</dbReference>
<gene>
    <name evidence="2" type="ORF">E0F88_01760</name>
</gene>
<dbReference type="InterPro" id="IPR011008">
    <property type="entry name" value="Dimeric_a/b-barrel"/>
</dbReference>
<dbReference type="SMART" id="SM00886">
    <property type="entry name" value="Dabb"/>
    <property type="match status" value="1"/>
</dbReference>
<dbReference type="PROSITE" id="PS51502">
    <property type="entry name" value="S_R_A_B_BARREL"/>
    <property type="match status" value="1"/>
</dbReference>
<dbReference type="Pfam" id="PF07876">
    <property type="entry name" value="Dabb"/>
    <property type="match status" value="1"/>
</dbReference>
<keyword evidence="3" id="KW-1185">Reference proteome</keyword>
<comment type="caution">
    <text evidence="2">The sequence shown here is derived from an EMBL/GenBank/DDBJ whole genome shotgun (WGS) entry which is preliminary data.</text>
</comment>
<dbReference type="Gene3D" id="3.30.70.100">
    <property type="match status" value="1"/>
</dbReference>
<sequence length="99" mass="11785">MIYHSVFFKLNHPKHSPQEATFLEAAAKLVAIPGVENFQVLKQKSLKNNFDYGLLMEFEDQKKYDDYSNHAEHVQFIEDFWLKDVADFMEIDYEKMDSF</sequence>
<feature type="domain" description="Stress-response A/B barrel" evidence="1">
    <location>
        <begin position="2"/>
        <end position="93"/>
    </location>
</feature>
<proteinExistence type="predicted"/>
<name>A0A4R5DUV8_9BACT</name>
<evidence type="ECO:0000313" key="3">
    <source>
        <dbReference type="Proteomes" id="UP000294850"/>
    </source>
</evidence>
<dbReference type="InterPro" id="IPR013097">
    <property type="entry name" value="Dabb"/>
</dbReference>
<evidence type="ECO:0000313" key="2">
    <source>
        <dbReference type="EMBL" id="TDE18292.1"/>
    </source>
</evidence>
<dbReference type="EMBL" id="SMFL01000001">
    <property type="protein sequence ID" value="TDE18292.1"/>
    <property type="molecule type" value="Genomic_DNA"/>
</dbReference>
<reference evidence="2 3" key="1">
    <citation type="submission" date="2019-03" db="EMBL/GenBank/DDBJ databases">
        <title>Dyadobacter AR-3-6 sp. nov., isolated from arctic soil.</title>
        <authorList>
            <person name="Chaudhary D.K."/>
        </authorList>
    </citation>
    <scope>NUCLEOTIDE SEQUENCE [LARGE SCALE GENOMIC DNA]</scope>
    <source>
        <strain evidence="2 3">AR-3-6</strain>
    </source>
</reference>
<organism evidence="2 3">
    <name type="scientific">Dyadobacter psychrotolerans</name>
    <dbReference type="NCBI Taxonomy" id="2541721"/>
    <lineage>
        <taxon>Bacteria</taxon>
        <taxon>Pseudomonadati</taxon>
        <taxon>Bacteroidota</taxon>
        <taxon>Cytophagia</taxon>
        <taxon>Cytophagales</taxon>
        <taxon>Spirosomataceae</taxon>
        <taxon>Dyadobacter</taxon>
    </lineage>
</organism>
<dbReference type="SUPFAM" id="SSF54909">
    <property type="entry name" value="Dimeric alpha+beta barrel"/>
    <property type="match status" value="1"/>
</dbReference>
<evidence type="ECO:0000259" key="1">
    <source>
        <dbReference type="PROSITE" id="PS51502"/>
    </source>
</evidence>
<protein>
    <submittedName>
        <fullName evidence="2">Dabb family protein</fullName>
    </submittedName>
</protein>
<accession>A0A4R5DUV8</accession>
<dbReference type="OrthoDB" id="9808130at2"/>
<dbReference type="AlphaFoldDB" id="A0A4R5DUV8"/>